<dbReference type="SUPFAM" id="SSF51246">
    <property type="entry name" value="Rudiment single hybrid motif"/>
    <property type="match status" value="1"/>
</dbReference>
<evidence type="ECO:0000256" key="11">
    <source>
        <dbReference type="ARBA" id="ARBA00023268"/>
    </source>
</evidence>
<dbReference type="PROSITE" id="PS50979">
    <property type="entry name" value="BC"/>
    <property type="match status" value="1"/>
</dbReference>
<evidence type="ECO:0000259" key="17">
    <source>
        <dbReference type="PROSITE" id="PS50979"/>
    </source>
</evidence>
<evidence type="ECO:0000256" key="10">
    <source>
        <dbReference type="ARBA" id="ARBA00023267"/>
    </source>
</evidence>
<dbReference type="Gene3D" id="2.40.460.10">
    <property type="entry name" value="Biotin dependent carboxylase carboxyltransferase"/>
    <property type="match status" value="1"/>
</dbReference>
<evidence type="ECO:0000256" key="14">
    <source>
        <dbReference type="PROSITE-ProRule" id="PRU00409"/>
    </source>
</evidence>
<dbReference type="SUPFAM" id="SSF52096">
    <property type="entry name" value="ClpP/crotonase"/>
    <property type="match status" value="2"/>
</dbReference>
<dbReference type="InterPro" id="IPR000089">
    <property type="entry name" value="Biotin_lipoyl"/>
</dbReference>
<feature type="domain" description="CoA carboxyltransferase C-terminal" evidence="19">
    <location>
        <begin position="1750"/>
        <end position="2044"/>
    </location>
</feature>
<dbReference type="Proteomes" id="UP000001876">
    <property type="component" value="Unassembled WGS sequence"/>
</dbReference>
<dbReference type="InterPro" id="IPR049074">
    <property type="entry name" value="ACCA_BT"/>
</dbReference>
<keyword evidence="4" id="KW-0436">Ligase</keyword>
<keyword evidence="10" id="KW-0092">Biotin</keyword>
<keyword evidence="5 14" id="KW-0547">Nucleotide-binding</keyword>
<dbReference type="SMART" id="SM00878">
    <property type="entry name" value="Biotin_carb_C"/>
    <property type="match status" value="1"/>
</dbReference>
<evidence type="ECO:0000313" key="20">
    <source>
        <dbReference type="EMBL" id="EEH58267.1"/>
    </source>
</evidence>
<evidence type="ECO:0000259" key="19">
    <source>
        <dbReference type="PROSITE" id="PS50989"/>
    </source>
</evidence>
<keyword evidence="11" id="KW-0511">Multifunctional enzyme</keyword>
<comment type="catalytic activity">
    <reaction evidence="12">
        <text>hydrogencarbonate + acetyl-CoA + ATP = malonyl-CoA + ADP + phosphate + H(+)</text>
        <dbReference type="Rhea" id="RHEA:11308"/>
        <dbReference type="ChEBI" id="CHEBI:15378"/>
        <dbReference type="ChEBI" id="CHEBI:17544"/>
        <dbReference type="ChEBI" id="CHEBI:30616"/>
        <dbReference type="ChEBI" id="CHEBI:43474"/>
        <dbReference type="ChEBI" id="CHEBI:57288"/>
        <dbReference type="ChEBI" id="CHEBI:57384"/>
        <dbReference type="ChEBI" id="CHEBI:456216"/>
        <dbReference type="EC" id="6.4.1.2"/>
    </reaction>
</comment>
<dbReference type="GO" id="GO:0003989">
    <property type="term" value="F:acetyl-CoA carboxylase activity"/>
    <property type="evidence" value="ECO:0007669"/>
    <property type="project" value="UniProtKB-EC"/>
</dbReference>
<dbReference type="PANTHER" id="PTHR45728">
    <property type="entry name" value="ACETYL-COA CARBOXYLASE, ISOFORM A"/>
    <property type="match status" value="1"/>
</dbReference>
<dbReference type="PROSITE" id="PS00867">
    <property type="entry name" value="CPSASE_2"/>
    <property type="match status" value="1"/>
</dbReference>
<dbReference type="UniPathway" id="UPA00655">
    <property type="reaction ID" value="UER00711"/>
</dbReference>
<evidence type="ECO:0000256" key="3">
    <source>
        <dbReference type="ARBA" id="ARBA00022516"/>
    </source>
</evidence>
<keyword evidence="9" id="KW-0275">Fatty acid biosynthesis</keyword>
<dbReference type="Gene3D" id="3.30.1490.20">
    <property type="entry name" value="ATP-grasp fold, A domain"/>
    <property type="match status" value="1"/>
</dbReference>
<protein>
    <submittedName>
        <fullName evidence="20">Acetyl-coa carboxylase</fullName>
    </submittedName>
</protein>
<dbReference type="Pfam" id="PF00364">
    <property type="entry name" value="Biotin_lipoyl"/>
    <property type="match status" value="1"/>
</dbReference>
<evidence type="ECO:0000256" key="5">
    <source>
        <dbReference type="ARBA" id="ARBA00022741"/>
    </source>
</evidence>
<evidence type="ECO:0000256" key="9">
    <source>
        <dbReference type="ARBA" id="ARBA00023160"/>
    </source>
</evidence>
<dbReference type="Gene3D" id="3.90.1770.10">
    <property type="entry name" value="PreATP-grasp domain"/>
    <property type="match status" value="1"/>
</dbReference>
<evidence type="ECO:0000313" key="21">
    <source>
        <dbReference type="Proteomes" id="UP000001876"/>
    </source>
</evidence>
<dbReference type="Pfam" id="PF02785">
    <property type="entry name" value="Biotin_carb_C"/>
    <property type="match status" value="1"/>
</dbReference>
<evidence type="ECO:0000259" key="18">
    <source>
        <dbReference type="PROSITE" id="PS50980"/>
    </source>
</evidence>
<evidence type="ECO:0000256" key="7">
    <source>
        <dbReference type="ARBA" id="ARBA00022840"/>
    </source>
</evidence>
<dbReference type="Pfam" id="PF00289">
    <property type="entry name" value="Biotin_carb_N"/>
    <property type="match status" value="1"/>
</dbReference>
<feature type="non-terminal residue" evidence="20">
    <location>
        <position position="1"/>
    </location>
</feature>
<keyword evidence="6" id="KW-0276">Fatty acid metabolism</keyword>
<dbReference type="EMBL" id="GG663738">
    <property type="protein sequence ID" value="EEH58267.1"/>
    <property type="molecule type" value="Genomic_DNA"/>
</dbReference>
<dbReference type="InterPro" id="IPR013815">
    <property type="entry name" value="ATP_grasp_subdomain_1"/>
</dbReference>
<dbReference type="InterPro" id="IPR049076">
    <property type="entry name" value="ACCA"/>
</dbReference>
<reference evidence="20 21" key="1">
    <citation type="journal article" date="2009" name="Science">
        <title>Green evolution and dynamic adaptations revealed by genomes of the marine picoeukaryotes Micromonas.</title>
        <authorList>
            <person name="Worden A.Z."/>
            <person name="Lee J.H."/>
            <person name="Mock T."/>
            <person name="Rouze P."/>
            <person name="Simmons M.P."/>
            <person name="Aerts A.L."/>
            <person name="Allen A.E."/>
            <person name="Cuvelier M.L."/>
            <person name="Derelle E."/>
            <person name="Everett M.V."/>
            <person name="Foulon E."/>
            <person name="Grimwood J."/>
            <person name="Gundlach H."/>
            <person name="Henrissat B."/>
            <person name="Napoli C."/>
            <person name="McDonald S.M."/>
            <person name="Parker M.S."/>
            <person name="Rombauts S."/>
            <person name="Salamov A."/>
            <person name="Von Dassow P."/>
            <person name="Badger J.H."/>
            <person name="Coutinho P.M."/>
            <person name="Demir E."/>
            <person name="Dubchak I."/>
            <person name="Gentemann C."/>
            <person name="Eikrem W."/>
            <person name="Gready J.E."/>
            <person name="John U."/>
            <person name="Lanier W."/>
            <person name="Lindquist E.A."/>
            <person name="Lucas S."/>
            <person name="Mayer K.F."/>
            <person name="Moreau H."/>
            <person name="Not F."/>
            <person name="Otillar R."/>
            <person name="Panaud O."/>
            <person name="Pangilinan J."/>
            <person name="Paulsen I."/>
            <person name="Piegu B."/>
            <person name="Poliakov A."/>
            <person name="Robbens S."/>
            <person name="Schmutz J."/>
            <person name="Toulza E."/>
            <person name="Wyss T."/>
            <person name="Zelensky A."/>
            <person name="Zhou K."/>
            <person name="Armbrust E.V."/>
            <person name="Bhattacharya D."/>
            <person name="Goodenough U.W."/>
            <person name="Van de Peer Y."/>
            <person name="Grigoriev I.V."/>
        </authorList>
    </citation>
    <scope>NUCLEOTIDE SEQUENCE [LARGE SCALE GENOMIC DNA]</scope>
    <source>
        <strain evidence="20 21">CCMP1545</strain>
    </source>
</reference>
<evidence type="ECO:0000256" key="2">
    <source>
        <dbReference type="ARBA" id="ARBA00004956"/>
    </source>
</evidence>
<dbReference type="GO" id="GO:0046872">
    <property type="term" value="F:metal ion binding"/>
    <property type="evidence" value="ECO:0007669"/>
    <property type="project" value="InterPro"/>
</dbReference>
<dbReference type="PROSITE" id="PS50989">
    <property type="entry name" value="COA_CT_CTER"/>
    <property type="match status" value="1"/>
</dbReference>
<dbReference type="GO" id="GO:0006633">
    <property type="term" value="P:fatty acid biosynthetic process"/>
    <property type="evidence" value="ECO:0007669"/>
    <property type="project" value="UniProtKB-KW"/>
</dbReference>
<dbReference type="Gene3D" id="3.90.226.10">
    <property type="entry name" value="2-enoyl-CoA Hydratase, Chain A, domain 1"/>
    <property type="match status" value="2"/>
</dbReference>
<dbReference type="InterPro" id="IPR016185">
    <property type="entry name" value="PreATP-grasp_dom_sf"/>
</dbReference>
<dbReference type="FunFam" id="2.40.50.100:FF:000005">
    <property type="entry name" value="Acetyl-CoA carboxylase 1"/>
    <property type="match status" value="1"/>
</dbReference>
<dbReference type="Pfam" id="PF02786">
    <property type="entry name" value="CPSase_L_D2"/>
    <property type="match status" value="1"/>
</dbReference>
<dbReference type="Gene3D" id="3.40.50.20">
    <property type="match status" value="1"/>
</dbReference>
<dbReference type="STRING" id="564608.C1MRI9"/>
<dbReference type="InterPro" id="IPR013537">
    <property type="entry name" value="AcCoA_COase_cen"/>
</dbReference>
<dbReference type="PROSITE" id="PS50980">
    <property type="entry name" value="COA_CT_NTER"/>
    <property type="match status" value="1"/>
</dbReference>
<feature type="region of interest" description="Disordered" evidence="15">
    <location>
        <begin position="1033"/>
        <end position="1066"/>
    </location>
</feature>
<dbReference type="PROSITE" id="PS50975">
    <property type="entry name" value="ATP_GRASP"/>
    <property type="match status" value="1"/>
</dbReference>
<dbReference type="GeneID" id="9683754"/>
<evidence type="ECO:0000256" key="12">
    <source>
        <dbReference type="ARBA" id="ARBA00048065"/>
    </source>
</evidence>
<dbReference type="Pfam" id="PF01039">
    <property type="entry name" value="Carboxyl_trans"/>
    <property type="match status" value="1"/>
</dbReference>
<dbReference type="GO" id="GO:0004075">
    <property type="term" value="F:biotin carboxylase activity"/>
    <property type="evidence" value="ECO:0007669"/>
    <property type="project" value="UniProtKB-EC"/>
</dbReference>
<evidence type="ECO:0000259" key="16">
    <source>
        <dbReference type="PROSITE" id="PS50975"/>
    </source>
</evidence>
<dbReference type="PROSITE" id="PS00866">
    <property type="entry name" value="CPSASE_1"/>
    <property type="match status" value="1"/>
</dbReference>
<evidence type="ECO:0000256" key="6">
    <source>
        <dbReference type="ARBA" id="ARBA00022832"/>
    </source>
</evidence>
<keyword evidence="3" id="KW-0444">Lipid biosynthesis</keyword>
<feature type="domain" description="CoA carboxyltransferase N-terminal" evidence="18">
    <location>
        <begin position="1393"/>
        <end position="1736"/>
    </location>
</feature>
<dbReference type="GO" id="GO:0005524">
    <property type="term" value="F:ATP binding"/>
    <property type="evidence" value="ECO:0007669"/>
    <property type="project" value="UniProtKB-UniRule"/>
</dbReference>
<gene>
    <name evidence="20" type="ORF">MICPUCDRAFT_16401</name>
</gene>
<feature type="domain" description="Biotin carboxylation" evidence="17">
    <location>
        <begin position="11"/>
        <end position="504"/>
    </location>
</feature>
<dbReference type="InterPro" id="IPR005479">
    <property type="entry name" value="CPAse_ATP-bd"/>
</dbReference>
<organism evidence="21">
    <name type="scientific">Micromonas pusilla (strain CCMP1545)</name>
    <name type="common">Picoplanktonic green alga</name>
    <dbReference type="NCBI Taxonomy" id="564608"/>
    <lineage>
        <taxon>Eukaryota</taxon>
        <taxon>Viridiplantae</taxon>
        <taxon>Chlorophyta</taxon>
        <taxon>Mamiellophyceae</taxon>
        <taxon>Mamiellales</taxon>
        <taxon>Mamiellaceae</taxon>
        <taxon>Micromonas</taxon>
    </lineage>
</organism>
<dbReference type="InterPro" id="IPR005482">
    <property type="entry name" value="Biotin_COase_C"/>
</dbReference>
<name>C1MRI9_MICPC</name>
<dbReference type="InterPro" id="IPR005481">
    <property type="entry name" value="BC-like_N"/>
</dbReference>
<dbReference type="InterPro" id="IPR011053">
    <property type="entry name" value="Single_hybrid_motif"/>
</dbReference>
<dbReference type="InterPro" id="IPR034733">
    <property type="entry name" value="AcCoA_carboxyl_beta"/>
</dbReference>
<dbReference type="SUPFAM" id="SSF51230">
    <property type="entry name" value="Single hybrid motif"/>
    <property type="match status" value="1"/>
</dbReference>
<keyword evidence="7 14" id="KW-0067">ATP-binding</keyword>
<comment type="catalytic activity">
    <reaction evidence="13">
        <text>N(6)-biotinyl-L-lysyl-[protein] + hydrogencarbonate + ATP = N(6)-carboxybiotinyl-L-lysyl-[protein] + ADP + phosphate + H(+)</text>
        <dbReference type="Rhea" id="RHEA:13501"/>
        <dbReference type="Rhea" id="RHEA-COMP:10505"/>
        <dbReference type="Rhea" id="RHEA-COMP:10506"/>
        <dbReference type="ChEBI" id="CHEBI:15378"/>
        <dbReference type="ChEBI" id="CHEBI:17544"/>
        <dbReference type="ChEBI" id="CHEBI:30616"/>
        <dbReference type="ChEBI" id="CHEBI:43474"/>
        <dbReference type="ChEBI" id="CHEBI:83144"/>
        <dbReference type="ChEBI" id="CHEBI:83145"/>
        <dbReference type="ChEBI" id="CHEBI:456216"/>
        <dbReference type="EC" id="6.3.4.14"/>
    </reaction>
</comment>
<dbReference type="Gene3D" id="2.40.50.100">
    <property type="match status" value="1"/>
</dbReference>
<dbReference type="SUPFAM" id="SSF56059">
    <property type="entry name" value="Glutathione synthetase ATP-binding domain-like"/>
    <property type="match status" value="1"/>
</dbReference>
<dbReference type="InterPro" id="IPR029045">
    <property type="entry name" value="ClpP/crotonase-like_dom_sf"/>
</dbReference>
<proteinExistence type="predicted"/>
<accession>C1MRI9</accession>
<evidence type="ECO:0000256" key="13">
    <source>
        <dbReference type="ARBA" id="ARBA00048600"/>
    </source>
</evidence>
<dbReference type="FunFam" id="3.30.1490.20:FF:000003">
    <property type="entry name" value="acetyl-CoA carboxylase isoform X1"/>
    <property type="match status" value="1"/>
</dbReference>
<dbReference type="PANTHER" id="PTHR45728:SF3">
    <property type="entry name" value="ACETYL-COA CARBOXYLASE"/>
    <property type="match status" value="1"/>
</dbReference>
<dbReference type="Gene3D" id="3.30.470.20">
    <property type="entry name" value="ATP-grasp fold, B domain"/>
    <property type="match status" value="1"/>
</dbReference>
<dbReference type="InterPro" id="IPR011762">
    <property type="entry name" value="COA_CT_N"/>
</dbReference>
<evidence type="ECO:0000256" key="4">
    <source>
        <dbReference type="ARBA" id="ARBA00022598"/>
    </source>
</evidence>
<evidence type="ECO:0000256" key="8">
    <source>
        <dbReference type="ARBA" id="ARBA00023098"/>
    </source>
</evidence>
<dbReference type="InterPro" id="IPR011763">
    <property type="entry name" value="COA_CT_C"/>
</dbReference>
<dbReference type="RefSeq" id="XP_003058316.1">
    <property type="nucleotide sequence ID" value="XM_003058270.1"/>
</dbReference>
<dbReference type="InterPro" id="IPR011054">
    <property type="entry name" value="Rudment_hybrid_motif"/>
</dbReference>
<dbReference type="OrthoDB" id="14612at2759"/>
<dbReference type="OMA" id="NVIPWSG"/>
<dbReference type="KEGG" id="mpp:MICPUCDRAFT_16401"/>
<dbReference type="CDD" id="cd06850">
    <property type="entry name" value="biotinyl_domain"/>
    <property type="match status" value="1"/>
</dbReference>
<dbReference type="Pfam" id="PF08326">
    <property type="entry name" value="ACC_central"/>
    <property type="match status" value="2"/>
</dbReference>
<dbReference type="Pfam" id="PF21385">
    <property type="entry name" value="ACCA_BT"/>
    <property type="match status" value="1"/>
</dbReference>
<comment type="pathway">
    <text evidence="2">Lipid metabolism; malonyl-CoA biosynthesis; malonyl-CoA from acetyl-CoA: step 1/1.</text>
</comment>
<evidence type="ECO:0000256" key="15">
    <source>
        <dbReference type="SAM" id="MobiDB-lite"/>
    </source>
</evidence>
<keyword evidence="21" id="KW-1185">Reference proteome</keyword>
<evidence type="ECO:0000256" key="1">
    <source>
        <dbReference type="ARBA" id="ARBA00001953"/>
    </source>
</evidence>
<dbReference type="InterPro" id="IPR011764">
    <property type="entry name" value="Biotin_carboxylation_dom"/>
</dbReference>
<dbReference type="GO" id="GO:2001295">
    <property type="term" value="P:malonyl-CoA biosynthetic process"/>
    <property type="evidence" value="ECO:0007669"/>
    <property type="project" value="UniProtKB-UniPathway"/>
</dbReference>
<dbReference type="InterPro" id="IPR011761">
    <property type="entry name" value="ATP-grasp"/>
</dbReference>
<dbReference type="eggNOG" id="KOG0368">
    <property type="taxonomic scope" value="Eukaryota"/>
</dbReference>
<sequence>NYVLSRGGTRLIRKILIANNGLGAVKAIRSLRLWEYETFRTHDILHIVCMATEDDLKANAEYIRLADEFVTVESGSNRNNYANVDLIVKVARRCEADAVWPGWGHASENPKLPAALAYHDIAFLGPSAESMDAVGDKICANLLAQSCDVNVIPWSGSGLTVPDITIPEDILLEATLATVEEAEASAMKIGFPLMVKASEGGGGKGIRMVSNMDELRTGFVQVQAEVPGSPIFIQQLSTNSRHLEVQVVADKHGNAISLYGRDCSVQRRHQKIIEEGPVTVAPRETCEELESGAVRLAKKVKYSGVGTVEYLYNITTGVYSFLEVNPRLQVEHPVTETITGVNLPATQLQIAMGIPLNKMPHVRRFYGEKDVMGVSAIDFDTARQNPPMGHCIAGRVTAEDPDVGFKPTSGAIHALHFRSLPGVTGNFSVGLTGGVHQFADSQFGHIFAHKPTRDEATTLLVQALSELSIRGEIHTNVKYLGALLEKDDFRGDAHTTAWLDGLIAAADKPKEMLHDHLVVVCGAVMRATSRHQELEQRVIDALTRGVPPEAWMTNLSEHAFELIYEDVKYNLKVTMGSHTLFYIEVNDQTVCEAEVLVLQDGGLKVLLGGKAHTVNYEKTKVGLKIHVDGHPCFFPDDFDPTKMCAPGTGKLLRYLVPDGGRAVEGVAYCEIEVMKTVMPLMATSTGVVAHKVQPGSALETGDELCAVAVEDPSAVKVSQPFSGEFTVIPGRKLTGALGDDSALVRFNVNATGVVQLLAGYDFNKTKDPVTPLLEVLGTMKLAVDDFSETKQAVSSRASKAALDELAAIENLMRAAVGSKDDDGRRASLDECTDVVSVAVARVKALIDEHGPDFLPLRAFVDQFEGGLHMNRVRVLTRYLETYLDAEEPFACSASFEDAVMLLRSRYKGDAAAVVQYAHAHSRLARRSGLVLKILDEVSAHDMTDIAPCHDAVRRLMKLESASHAGYKEVSYRAREIIVRKQDESRKSRRERMKAIELSASKMNLAAGHNRDDSLSDFGLASAGSLYGGSEGDLANMSDVSSQDGGANTPVRNDAAANDGRPKRRSVGTLFLDGTNTLARFNSYADLAEEGQKMKAYDVGAEAGMDGGDAFTWNTLFEAPSETEKFAAIETLFNASGIDLSTIPDAGPKTFDAEPGVTCVRLRNGRNMVLFAPSLGHAVAALPEASAEKPEELSFVIAYPRLHGREEREFKEMSVARGFWPHVAAQMEVERLCNFQVECVGMLSSRTHGRARAANFVNASEYVIGRTPSGSFDIDLSSLGANASSVHDDSILADVLGSLELAVGQHGTAWNHVYINMVGTTLEDLPRVEAAIASFINTTFEDLRRLKVSCVEVRVGGAADVVALNTSGLKFKMTSTTHGDPSSASVSIPPRMKEYPLLDKIQRKRMICQNLNSTYAYDFPEIFANVLAERANQGLGRVVELVLDAPGGLAHGGPAGTLIEVERAPGMNDVGMVCWRVRLLTAEYPEGREIILVANDITHMSGSLSPKEDAVYRAAFELSVTEGLPCVYISANSGARIGLDEAVKAAFRVAWHDPHKPSRGFKYLYLSEDDYEMLGTGGRVLCDRVVDETTGEVRFALTDVCGGQGVECLQGSGEIASATSRAYKGAFYTLVPIRPPTVTMAYVTGRSVGIGAYCSRLCQRVIQHAEAPLILTGASALNKVLGREVYASNAQIGGPRVMGANGVSHLVVTDDVRGVSSILRWLSYVPKRKGAPLPFLSPAAAIASSDGGFDTIHRSIGFVPGATPHDPREMLHHFFDRGSFMEVMTDWGRSVVTGRARLGGLAVGAVAVETRASTKTVPADPAFEGAQIAEETQAGQVWFPDSAFKTAQAIGDMNREGLPLIIFANWRGFAGGLRDMYGEILKYGAYIVDALREYDQPIFVYIPHGGELRGGAWVVIDSSINPEKMEFYASDESKGGVLEPEGVVDIKFRREDLVKAMRRTCPAMQDGSKFHGEDGKTAEKKLEKELMPTFKQLATHFAALHDTPGVMLHKRAIREIVPWSQARTFFASRLRMRVAEERVKALVRGKVPDVSAQQMATHLSTVAATLEEIAAAEDDGVAPEEREEVRAMIDALTR</sequence>
<feature type="domain" description="ATP-grasp" evidence="16">
    <location>
        <begin position="156"/>
        <end position="352"/>
    </location>
</feature>
<keyword evidence="8" id="KW-0443">Lipid metabolism</keyword>
<comment type="cofactor">
    <cofactor evidence="1">
        <name>biotin</name>
        <dbReference type="ChEBI" id="CHEBI:57586"/>
    </cofactor>
</comment>
<dbReference type="SUPFAM" id="SSF52440">
    <property type="entry name" value="PreATP-grasp domain"/>
    <property type="match status" value="1"/>
</dbReference>